<evidence type="ECO:0000313" key="11">
    <source>
        <dbReference type="Proteomes" id="UP000198848"/>
    </source>
</evidence>
<protein>
    <submittedName>
        <fullName evidence="10">Serine protease, subtilisin family</fullName>
    </submittedName>
</protein>
<dbReference type="InterPro" id="IPR008969">
    <property type="entry name" value="CarboxyPept-like_regulatory"/>
</dbReference>
<keyword evidence="4 5" id="KW-0720">Serine protease</keyword>
<dbReference type="InterPro" id="IPR015500">
    <property type="entry name" value="Peptidase_S8_subtilisin-rel"/>
</dbReference>
<dbReference type="PANTHER" id="PTHR43806:SF11">
    <property type="entry name" value="CEREVISIN-RELATED"/>
    <property type="match status" value="1"/>
</dbReference>
<feature type="domain" description="Peptidase S8/S53" evidence="9">
    <location>
        <begin position="208"/>
        <end position="476"/>
    </location>
</feature>
<evidence type="ECO:0000256" key="8">
    <source>
        <dbReference type="SAM" id="Phobius"/>
    </source>
</evidence>
<keyword evidence="8" id="KW-0812">Transmembrane</keyword>
<feature type="region of interest" description="Disordered" evidence="7">
    <location>
        <begin position="45"/>
        <end position="66"/>
    </location>
</feature>
<organism evidence="10 11">
    <name type="scientific">Natronobacterium texcoconense</name>
    <dbReference type="NCBI Taxonomy" id="1095778"/>
    <lineage>
        <taxon>Archaea</taxon>
        <taxon>Methanobacteriati</taxon>
        <taxon>Methanobacteriota</taxon>
        <taxon>Stenosarchaea group</taxon>
        <taxon>Halobacteria</taxon>
        <taxon>Halobacteriales</taxon>
        <taxon>Natrialbaceae</taxon>
        <taxon>Natronobacterium</taxon>
    </lineage>
</organism>
<evidence type="ECO:0000313" key="10">
    <source>
        <dbReference type="EMBL" id="SDR36481.1"/>
    </source>
</evidence>
<evidence type="ECO:0000259" key="9">
    <source>
        <dbReference type="Pfam" id="PF00082"/>
    </source>
</evidence>
<dbReference type="PANTHER" id="PTHR43806">
    <property type="entry name" value="PEPTIDASE S8"/>
    <property type="match status" value="1"/>
</dbReference>
<dbReference type="OrthoDB" id="27270at2157"/>
<dbReference type="GO" id="GO:0006508">
    <property type="term" value="P:proteolysis"/>
    <property type="evidence" value="ECO:0007669"/>
    <property type="project" value="UniProtKB-KW"/>
</dbReference>
<dbReference type="InterPro" id="IPR000209">
    <property type="entry name" value="Peptidase_S8/S53_dom"/>
</dbReference>
<accession>A0A1H1IFN6</accession>
<gene>
    <name evidence="10" type="ORF">SAMN04489842_3527</name>
</gene>
<evidence type="ECO:0000256" key="1">
    <source>
        <dbReference type="ARBA" id="ARBA00011073"/>
    </source>
</evidence>
<sequence>MSRRSTDLRTGWRLVGIGLVLTLVVLLASSGTLAAGAMADTESVSATGTATDESPHLATGATDGTEPAIDPALENATGEVRVVVQFDDLERDEIPDGEAAIETRQAHANASQEPLERHASETSGVTFERGFWITNAAVVTVDRERADVTELATIDGVSGLYADTEVVASSGTVDGATTAATADAGEEYTEGLETINVPQAWDEFDTRGEGATVVVLDSGVDGDHPDLEVEGWKDFSSTPSDEPVDYDSHGTHVSGIVAGGNASGTQIGVAPEATLVHGAVITDCDEECRGRQSTVLEGIEWAIDQDADVISTSFGWDDYLPSMVQAVENANDAGTVVVAGVGNGGEGTSIAPGNVYDAVGVGASSKTDSVIGFSAGEEIDTADAWGRHALDSWPDSYVAPDVVAPGVGVKGPVPGGDYASRSGTSKATPHVAGTVALMQSATDEELTPDEIQRALRETAWKPDGEPDEPDTRYGHGIIDTRAAIDAVGDHSSVEGTVNDAVTEEPLAEATVEIVAEDGTVAEIETDEDGTFDRFGLAGDEEYTVVVAKEGYETIEETAFVPTDERVMIDVVAAGDGELEVTLRDTHFDAGIEDGTVSLNGSRGIYPGTTLENGTYVVSDVPTDEHYTLEASSDGYEDETRRVAVEDDAATRTVAMTGDATLEVTVESEEEGDPIENASVVLERGDGESYEAANLTDESGQLTVVIPGTGEPYTVEASAPEFASTAVESEPIESEATESVTVVLSEPLLPIPGFGPAAAVIALAAFTLLAMRVDRRD</sequence>
<comment type="similarity">
    <text evidence="1 5 6">Belongs to the peptidase S8 family.</text>
</comment>
<dbReference type="InterPro" id="IPR050131">
    <property type="entry name" value="Peptidase_S8_subtilisin-like"/>
</dbReference>
<evidence type="ECO:0000256" key="6">
    <source>
        <dbReference type="RuleBase" id="RU003355"/>
    </source>
</evidence>
<dbReference type="RefSeq" id="WP_090384675.1">
    <property type="nucleotide sequence ID" value="NZ_FNLC01000004.1"/>
</dbReference>
<feature type="active site" description="Charge relay system" evidence="5">
    <location>
        <position position="249"/>
    </location>
</feature>
<feature type="active site" description="Charge relay system" evidence="5">
    <location>
        <position position="217"/>
    </location>
</feature>
<keyword evidence="8" id="KW-0472">Membrane</keyword>
<evidence type="ECO:0000256" key="3">
    <source>
        <dbReference type="ARBA" id="ARBA00022801"/>
    </source>
</evidence>
<dbReference type="EMBL" id="FNLC01000004">
    <property type="protein sequence ID" value="SDR36481.1"/>
    <property type="molecule type" value="Genomic_DNA"/>
</dbReference>
<keyword evidence="3 5" id="KW-0378">Hydrolase</keyword>
<dbReference type="Proteomes" id="UP000198848">
    <property type="component" value="Unassembled WGS sequence"/>
</dbReference>
<feature type="active site" description="Charge relay system" evidence="5">
    <location>
        <position position="425"/>
    </location>
</feature>
<dbReference type="PROSITE" id="PS00136">
    <property type="entry name" value="SUBTILASE_ASP"/>
    <property type="match status" value="1"/>
</dbReference>
<dbReference type="SUPFAM" id="SSF49464">
    <property type="entry name" value="Carboxypeptidase regulatory domain-like"/>
    <property type="match status" value="2"/>
</dbReference>
<dbReference type="GO" id="GO:0004252">
    <property type="term" value="F:serine-type endopeptidase activity"/>
    <property type="evidence" value="ECO:0007669"/>
    <property type="project" value="UniProtKB-UniRule"/>
</dbReference>
<feature type="transmembrane region" description="Helical" evidence="8">
    <location>
        <begin position="752"/>
        <end position="770"/>
    </location>
</feature>
<dbReference type="SUPFAM" id="SSF52743">
    <property type="entry name" value="Subtilisin-like"/>
    <property type="match status" value="1"/>
</dbReference>
<evidence type="ECO:0000256" key="7">
    <source>
        <dbReference type="SAM" id="MobiDB-lite"/>
    </source>
</evidence>
<dbReference type="Gene3D" id="2.60.40.1120">
    <property type="entry name" value="Carboxypeptidase-like, regulatory domain"/>
    <property type="match status" value="3"/>
</dbReference>
<proteinExistence type="inferred from homology"/>
<dbReference type="PROSITE" id="PS00138">
    <property type="entry name" value="SUBTILASE_SER"/>
    <property type="match status" value="1"/>
</dbReference>
<evidence type="ECO:0000256" key="5">
    <source>
        <dbReference type="PROSITE-ProRule" id="PRU01240"/>
    </source>
</evidence>
<dbReference type="PROSITE" id="PS51892">
    <property type="entry name" value="SUBTILASE"/>
    <property type="match status" value="1"/>
</dbReference>
<dbReference type="PROSITE" id="PS00137">
    <property type="entry name" value="SUBTILASE_HIS"/>
    <property type="match status" value="1"/>
</dbReference>
<dbReference type="Pfam" id="PF13620">
    <property type="entry name" value="CarboxypepD_reg"/>
    <property type="match status" value="1"/>
</dbReference>
<dbReference type="InterPro" id="IPR022398">
    <property type="entry name" value="Peptidase_S8_His-AS"/>
</dbReference>
<dbReference type="Gene3D" id="3.40.50.200">
    <property type="entry name" value="Peptidase S8/S53 domain"/>
    <property type="match status" value="1"/>
</dbReference>
<dbReference type="AlphaFoldDB" id="A0A1H1IFN6"/>
<dbReference type="PRINTS" id="PR00723">
    <property type="entry name" value="SUBTILISIN"/>
</dbReference>
<dbReference type="STRING" id="1095778.SAMN04489842_3527"/>
<keyword evidence="8" id="KW-1133">Transmembrane helix</keyword>
<dbReference type="InterPro" id="IPR023828">
    <property type="entry name" value="Peptidase_S8_Ser-AS"/>
</dbReference>
<dbReference type="InterPro" id="IPR036852">
    <property type="entry name" value="Peptidase_S8/S53_dom_sf"/>
</dbReference>
<dbReference type="Pfam" id="PF00082">
    <property type="entry name" value="Peptidase_S8"/>
    <property type="match status" value="1"/>
</dbReference>
<dbReference type="InterPro" id="IPR023827">
    <property type="entry name" value="Peptidase_S8_Asp-AS"/>
</dbReference>
<evidence type="ECO:0000256" key="4">
    <source>
        <dbReference type="ARBA" id="ARBA00022825"/>
    </source>
</evidence>
<keyword evidence="11" id="KW-1185">Reference proteome</keyword>
<name>A0A1H1IFN6_NATTX</name>
<evidence type="ECO:0000256" key="2">
    <source>
        <dbReference type="ARBA" id="ARBA00022670"/>
    </source>
</evidence>
<reference evidence="11" key="1">
    <citation type="submission" date="2016-10" db="EMBL/GenBank/DDBJ databases">
        <authorList>
            <person name="Varghese N."/>
            <person name="Submissions S."/>
        </authorList>
    </citation>
    <scope>NUCLEOTIDE SEQUENCE [LARGE SCALE GENOMIC DNA]</scope>
    <source>
        <strain evidence="11">DSM 24767</strain>
    </source>
</reference>
<keyword evidence="2 5" id="KW-0645">Protease</keyword>